<protein>
    <recommendedName>
        <fullName evidence="1">Azaphilone pigments biosynthesis cluster protein L N-terminal domain-containing protein</fullName>
    </recommendedName>
</protein>
<evidence type="ECO:0000259" key="1">
    <source>
        <dbReference type="Pfam" id="PF17111"/>
    </source>
</evidence>
<gene>
    <name evidence="2" type="ORF">CEP52_017347</name>
</gene>
<dbReference type="EMBL" id="NKCK01000518">
    <property type="protein sequence ID" value="RSL80636.1"/>
    <property type="molecule type" value="Genomic_DNA"/>
</dbReference>
<accession>A0A428RSS0</accession>
<proteinExistence type="predicted"/>
<name>A0A428RSS0_9HYPO</name>
<dbReference type="STRING" id="1325735.A0A428RSS0"/>
<dbReference type="AlphaFoldDB" id="A0A428RSS0"/>
<organism evidence="2 3">
    <name type="scientific">Fusarium oligoseptatum</name>
    <dbReference type="NCBI Taxonomy" id="2604345"/>
    <lineage>
        <taxon>Eukaryota</taxon>
        <taxon>Fungi</taxon>
        <taxon>Dikarya</taxon>
        <taxon>Ascomycota</taxon>
        <taxon>Pezizomycotina</taxon>
        <taxon>Sordariomycetes</taxon>
        <taxon>Hypocreomycetidae</taxon>
        <taxon>Hypocreales</taxon>
        <taxon>Nectriaceae</taxon>
        <taxon>Fusarium</taxon>
        <taxon>Fusarium solani species complex</taxon>
    </lineage>
</organism>
<dbReference type="Proteomes" id="UP000287144">
    <property type="component" value="Unassembled WGS sequence"/>
</dbReference>
<feature type="domain" description="Azaphilone pigments biosynthesis cluster protein L N-terminal" evidence="1">
    <location>
        <begin position="67"/>
        <end position="138"/>
    </location>
</feature>
<feature type="non-terminal residue" evidence="2">
    <location>
        <position position="1"/>
    </location>
</feature>
<sequence length="145" mass="16029">CVAYQALAPLVQLPAGSCDCLIRQHFHLCIKSCMTQRVLPLSSCSLDNSHQLTGAINDPCGANCLTHTVLYGTIRDFQSQDKNVHALKNDLADLRGVLKSLAETVNNNSNINFDTLKLPLLRCGKTCEEYYRQASFFSTPSLNPR</sequence>
<reference evidence="2 3" key="1">
    <citation type="submission" date="2017-06" db="EMBL/GenBank/DDBJ databases">
        <title>Comparative genomic analysis of Ambrosia Fusariam Clade fungi.</title>
        <authorList>
            <person name="Stajich J.E."/>
            <person name="Carrillo J."/>
            <person name="Kijimoto T."/>
            <person name="Eskalen A."/>
            <person name="O'Donnell K."/>
            <person name="Kasson M."/>
        </authorList>
    </citation>
    <scope>NUCLEOTIDE SEQUENCE [LARGE SCALE GENOMIC DNA]</scope>
    <source>
        <strain evidence="2 3">NRRL62579</strain>
    </source>
</reference>
<dbReference type="Pfam" id="PF17111">
    <property type="entry name" value="PigL_N"/>
    <property type="match status" value="1"/>
</dbReference>
<evidence type="ECO:0000313" key="2">
    <source>
        <dbReference type="EMBL" id="RSL80636.1"/>
    </source>
</evidence>
<comment type="caution">
    <text evidence="2">The sequence shown here is derived from an EMBL/GenBank/DDBJ whole genome shotgun (WGS) entry which is preliminary data.</text>
</comment>
<keyword evidence="3" id="KW-1185">Reference proteome</keyword>
<dbReference type="InterPro" id="IPR031348">
    <property type="entry name" value="PigL_N"/>
</dbReference>
<evidence type="ECO:0000313" key="3">
    <source>
        <dbReference type="Proteomes" id="UP000287144"/>
    </source>
</evidence>